<dbReference type="GO" id="GO:0050097">
    <property type="term" value="F:methylaspartate mutase activity"/>
    <property type="evidence" value="ECO:0007669"/>
    <property type="project" value="UniProtKB-UniRule"/>
</dbReference>
<gene>
    <name evidence="4" type="primary">glmE</name>
    <name evidence="5" type="ORF">TCEL_00896</name>
</gene>
<feature type="binding site" evidence="4">
    <location>
        <position position="177"/>
    </location>
    <ligand>
        <name>L-glutamate</name>
        <dbReference type="ChEBI" id="CHEBI:29985"/>
    </ligand>
</feature>
<dbReference type="GO" id="GO:0019553">
    <property type="term" value="P:L-glutamate catabolic process via L-citramalate"/>
    <property type="evidence" value="ECO:0007669"/>
    <property type="project" value="UniProtKB-UniRule"/>
</dbReference>
<feature type="binding site" evidence="4">
    <location>
        <position position="333"/>
    </location>
    <ligand>
        <name>adenosylcob(III)alamin</name>
        <dbReference type="ChEBI" id="CHEBI:18408"/>
    </ligand>
</feature>
<comment type="similarity">
    <text evidence="4">Belongs to the methylaspartate mutase GlmE subunit family.</text>
</comment>
<dbReference type="PIRSF" id="PIRSF001495">
    <property type="entry name" value="Met_asp_mut_epsi"/>
    <property type="match status" value="1"/>
</dbReference>
<name>R7RV58_9CLOT</name>
<evidence type="ECO:0000313" key="5">
    <source>
        <dbReference type="EMBL" id="CDF59430.1"/>
    </source>
</evidence>
<feature type="binding site" evidence="4">
    <location>
        <position position="325"/>
    </location>
    <ligand>
        <name>adenosylcob(III)alamin</name>
        <dbReference type="ChEBI" id="CHEBI:18408"/>
    </ligand>
</feature>
<keyword evidence="1 4" id="KW-0846">Cobalamin</keyword>
<dbReference type="EC" id="5.4.99.1" evidence="4"/>
<dbReference type="GO" id="GO:0019670">
    <property type="term" value="P:anaerobic L-glutamate catabolic process"/>
    <property type="evidence" value="ECO:0007669"/>
    <property type="project" value="InterPro"/>
</dbReference>
<feature type="binding site" evidence="4">
    <location>
        <position position="100"/>
    </location>
    <ligand>
        <name>L-glutamate</name>
        <dbReference type="ChEBI" id="CHEBI:29985"/>
    </ligand>
</feature>
<evidence type="ECO:0000256" key="2">
    <source>
        <dbReference type="ARBA" id="ARBA00023235"/>
    </source>
</evidence>
<comment type="function">
    <text evidence="4">Catalyzes the carbon skeleton rearrangement of L-glutamate to L-threo-3-methylaspartate ((2S,3S)-3-methylaspartate).</text>
</comment>
<dbReference type="InterPro" id="IPR006396">
    <property type="entry name" value="Glu_mut_E"/>
</dbReference>
<comment type="pathway">
    <text evidence="4">Amino-acid degradation; L-glutamate degradation via mesaconate pathway; acetate and pyruvate from L-glutamate: step 1/4.</text>
</comment>
<feature type="binding site" evidence="4">
    <location>
        <begin position="149"/>
        <end position="150"/>
    </location>
    <ligand>
        <name>L-glutamate</name>
        <dbReference type="ChEBI" id="CHEBI:29985"/>
    </ligand>
</feature>
<evidence type="ECO:0000256" key="1">
    <source>
        <dbReference type="ARBA" id="ARBA00022628"/>
    </source>
</evidence>
<dbReference type="CDD" id="cd00245">
    <property type="entry name" value="Glm_e"/>
    <property type="match status" value="1"/>
</dbReference>
<feature type="binding site" evidence="4">
    <location>
        <position position="66"/>
    </location>
    <ligand>
        <name>L-glutamate</name>
        <dbReference type="ChEBI" id="CHEBI:29985"/>
    </ligand>
</feature>
<dbReference type="SUPFAM" id="SSF51703">
    <property type="entry name" value="Cobalamin (vitamin B12)-dependent enzymes"/>
    <property type="match status" value="1"/>
</dbReference>
<protein>
    <recommendedName>
        <fullName evidence="4">Glutamate mutase epsilon subunit</fullName>
        <ecNumber evidence="4">5.4.99.1</ecNumber>
    </recommendedName>
    <alternativeName>
        <fullName evidence="4">Glutamate mutase E chain</fullName>
    </alternativeName>
    <alternativeName>
        <fullName evidence="4">Glutamate mutase large subunit</fullName>
    </alternativeName>
    <alternativeName>
        <fullName evidence="4">Methylaspartate mutase</fullName>
    </alternativeName>
</protein>
<dbReference type="NCBIfam" id="TIGR01503">
    <property type="entry name" value="MthylAspMut_E"/>
    <property type="match status" value="1"/>
</dbReference>
<reference evidence="5" key="1">
    <citation type="submission" date="2013-03" db="EMBL/GenBank/DDBJ databases">
        <title>Draft genome sequence of the hydrogen-ethanol-producing anaerobic alkalithermophilic Caloramator celere.</title>
        <authorList>
            <person name="Ciranna A."/>
            <person name="Larjo A."/>
            <person name="Kivisto A."/>
            <person name="Santala V."/>
            <person name="Roos C."/>
            <person name="Karp M."/>
        </authorList>
    </citation>
    <scope>NUCLEOTIDE SEQUENCE [LARGE SCALE GENOMIC DNA]</scope>
    <source>
        <strain evidence="5">DSM 8682</strain>
    </source>
</reference>
<dbReference type="GO" id="GO:0031419">
    <property type="term" value="F:cobalamin binding"/>
    <property type="evidence" value="ECO:0007669"/>
    <property type="project" value="UniProtKB-KW"/>
</dbReference>
<keyword evidence="3 4" id="KW-0170">Cobalt</keyword>
<dbReference type="OrthoDB" id="9763360at2"/>
<dbReference type="InterPro" id="IPR014714">
    <property type="entry name" value="Glu_mut_E_C_dom_sf"/>
</dbReference>
<dbReference type="Gene3D" id="3.90.970.10">
    <property type="match status" value="1"/>
</dbReference>
<dbReference type="Proteomes" id="UP000014923">
    <property type="component" value="Unassembled WGS sequence"/>
</dbReference>
<feature type="binding site" evidence="4">
    <location>
        <position position="68"/>
    </location>
    <ligand>
        <name>adenosylcob(III)alamin</name>
        <dbReference type="ChEBI" id="CHEBI:18408"/>
    </ligand>
</feature>
<dbReference type="eggNOG" id="COG4865">
    <property type="taxonomic scope" value="Bacteria"/>
</dbReference>
<accession>R7RV58</accession>
<dbReference type="HAMAP" id="MF_01923">
    <property type="entry name" value="Me_Asp_mutase_E"/>
    <property type="match status" value="1"/>
</dbReference>
<feature type="binding site" evidence="4">
    <location>
        <position position="171"/>
    </location>
    <ligand>
        <name>L-glutamate</name>
        <dbReference type="ChEBI" id="CHEBI:29985"/>
    </ligand>
</feature>
<comment type="caution">
    <text evidence="5">The sequence shown here is derived from an EMBL/GenBank/DDBJ whole genome shotgun (WGS) entry which is preliminary data.</text>
</comment>
<evidence type="ECO:0000256" key="4">
    <source>
        <dbReference type="HAMAP-Rule" id="MF_01923"/>
    </source>
</evidence>
<feature type="binding site" evidence="4">
    <location>
        <position position="329"/>
    </location>
    <ligand>
        <name>adenosylcob(III)alamin</name>
        <dbReference type="ChEBI" id="CHEBI:18408"/>
    </ligand>
</feature>
<feature type="binding site" evidence="4">
    <location>
        <position position="123"/>
    </location>
    <ligand>
        <name>adenosylcob(III)alamin</name>
        <dbReference type="ChEBI" id="CHEBI:18408"/>
    </ligand>
</feature>
<comment type="cofactor">
    <cofactor evidence="4">
        <name>adenosylcob(III)alamin</name>
        <dbReference type="ChEBI" id="CHEBI:18408"/>
    </cofactor>
</comment>
<dbReference type="UniPathway" id="UPA00561">
    <property type="reaction ID" value="UER00617"/>
</dbReference>
<proteinExistence type="inferred from homology"/>
<evidence type="ECO:0000313" key="6">
    <source>
        <dbReference type="Proteomes" id="UP000014923"/>
    </source>
</evidence>
<feature type="binding site" evidence="4">
    <location>
        <position position="296"/>
    </location>
    <ligand>
        <name>adenosylcob(III)alamin</name>
        <dbReference type="ChEBI" id="CHEBI:18408"/>
    </ligand>
</feature>
<dbReference type="Pfam" id="PF06368">
    <property type="entry name" value="Met_asp_mut_E"/>
    <property type="match status" value="1"/>
</dbReference>
<feature type="binding site" evidence="4">
    <location>
        <position position="180"/>
    </location>
    <ligand>
        <name>adenosylcob(III)alamin</name>
        <dbReference type="ChEBI" id="CHEBI:18408"/>
    </ligand>
</feature>
<sequence>MELRNKKLTHDEFFKQREEVLRQWPTGAGVNLEEAAEYLKKVPEHKQFSKKLRYAKENGITLAQPRAGVALVEEHINLLRYLQNEGEADLLPSTIDSYTRQNRYNECEVGIEESKKAGRSMLNGFPAVNYGVEGCRRVYEAVDLPLQARHGTPDARLLSEIIHASGWTSNEGGGISYNIPYAKSVPVEKSIRDWQYCDRLVGIYQEMGIELNREPFGPLTGTLVPPSMSNAVAIIEGLLAAEQGVKNLTLGYGQCGNLIQDVAAIRALVEQAEEYFKMYGYDVYLTTVFHQWMGGFPHDESKAFGVISWGSATAALAGATKVIVKTPHEAVGIPTKEANAAGIKATKQTLNLLRGQRLPESKELKAEIELIKAETKCILDKVFELGNGDLAVGTVKAFEAGVLDIPFAPSKYNAGQIIPARDNNGAVRYLEFGNIPFTKEIKDYNRQLLEERAKYEGRPVSFQMAVDDIFAVGKGVLVGRPENMR</sequence>
<organism evidence="5 6">
    <name type="scientific">Thermobrachium celere DSM 8682</name>
    <dbReference type="NCBI Taxonomy" id="941824"/>
    <lineage>
        <taxon>Bacteria</taxon>
        <taxon>Bacillati</taxon>
        <taxon>Bacillota</taxon>
        <taxon>Clostridia</taxon>
        <taxon>Eubacteriales</taxon>
        <taxon>Clostridiaceae</taxon>
        <taxon>Thermobrachium</taxon>
    </lineage>
</organism>
<comment type="catalytic activity">
    <reaction evidence="4">
        <text>(2S,3S)-3-methyl-L-aspartate = L-glutamate</text>
        <dbReference type="Rhea" id="RHEA:12857"/>
        <dbReference type="ChEBI" id="CHEBI:29985"/>
        <dbReference type="ChEBI" id="CHEBI:58724"/>
        <dbReference type="EC" id="5.4.99.1"/>
    </reaction>
</comment>
<dbReference type="RefSeq" id="WP_018663328.1">
    <property type="nucleotide sequence ID" value="NZ_HF952018.1"/>
</dbReference>
<dbReference type="EMBL" id="CAVN010000099">
    <property type="protein sequence ID" value="CDF59430.1"/>
    <property type="molecule type" value="Genomic_DNA"/>
</dbReference>
<dbReference type="InterPro" id="IPR016176">
    <property type="entry name" value="Cbl-dep_enz_cat"/>
</dbReference>
<keyword evidence="2 4" id="KW-0413">Isomerase</keyword>
<keyword evidence="6" id="KW-1185">Reference proteome</keyword>
<dbReference type="HOGENOM" id="CLU_029922_0_0_9"/>
<feature type="binding site" evidence="4">
    <location>
        <position position="181"/>
    </location>
    <ligand>
        <name>L-glutamate</name>
        <dbReference type="ChEBI" id="CHEBI:29985"/>
    </ligand>
</feature>
<dbReference type="Gene3D" id="3.20.20.240">
    <property type="entry name" value="Methylmalonyl-CoA mutase"/>
    <property type="match status" value="1"/>
</dbReference>
<evidence type="ECO:0000256" key="3">
    <source>
        <dbReference type="ARBA" id="ARBA00023285"/>
    </source>
</evidence>
<dbReference type="AlphaFoldDB" id="R7RV58"/>
<comment type="subunit">
    <text evidence="4">Heterotetramer composed of 2 epsilon subunits (GlmE) and 2 sigma subunits (GlmS). GlmE exists as a homodimer and GlmS as a monomer.</text>
</comment>